<evidence type="ECO:0000256" key="4">
    <source>
        <dbReference type="ARBA" id="ARBA00023163"/>
    </source>
</evidence>
<evidence type="ECO:0000256" key="1">
    <source>
        <dbReference type="ARBA" id="ARBA00004123"/>
    </source>
</evidence>
<dbReference type="FunFam" id="1.20.5.170:FF:000009">
    <property type="entry name" value="probable transcription factor PosF21"/>
    <property type="match status" value="1"/>
</dbReference>
<dbReference type="SUPFAM" id="SSF57959">
    <property type="entry name" value="Leucine zipper domain"/>
    <property type="match status" value="1"/>
</dbReference>
<dbReference type="InterPro" id="IPR044759">
    <property type="entry name" value="bZIP_RF2"/>
</dbReference>
<dbReference type="SMART" id="SM00338">
    <property type="entry name" value="BRLZ"/>
    <property type="match status" value="1"/>
</dbReference>
<keyword evidence="5" id="KW-0539">Nucleus</keyword>
<evidence type="ECO:0000256" key="7">
    <source>
        <dbReference type="SAM" id="MobiDB-lite"/>
    </source>
</evidence>
<keyword evidence="6" id="KW-0175">Coiled coil</keyword>
<sequence>MEGVGDNSSSFTDLLLQGGVQSSNPRKQQQQQQQQMNNSQAGGNNAQSRPLYRSNSQSNNNYAKPPPFPPTSVPSFAQMNNVSNPSQNPTHSRSISQPAFLQGNPFGESNSNLPPLTPTTFSLKRETAASPSLSDPDVTMDEHPIPSPRPPVSPFSADSHSRPDASRTGDVLPPRKGGHRRAHSEIPRQVSWDKVGKGVKKEAEWDRDGDLNMEVGDGEDLFSMYIDLDKLNTLNTTSSANPADIGEGSGESGRKTLNADDDNEDDKAGPDDSGGNSVKEKDIDSGDDDAESESNEKKDGHKRSFPGGLDSTGRSHAAASHHHPHHVRSVSMDSVLSSFQNSENPNQKPAPSPTGRNIKHFHSNSMDGSINFKLEFGNGEFSGPELNKIMSNEKLAEIAMTDPKRAKRILANRQSAARSKERKMRYISELERKVQTLQTEATTLSAQLTLLQRDSMGLTNENNELKLRLQAMDQQAQLRDALNEALSEEVQRLKLATGQSISINSHLFQLQQQGPHVAVHQLQQQQQHQQQHQQQVTNSQQSPGHQTNQNEVLQNTYGAFPGSLGSFLKSDGSNIPASQGSNCSF</sequence>
<feature type="coiled-coil region" evidence="6">
    <location>
        <begin position="420"/>
        <end position="475"/>
    </location>
</feature>
<dbReference type="Gene3D" id="1.20.5.170">
    <property type="match status" value="1"/>
</dbReference>
<dbReference type="Pfam" id="PF00170">
    <property type="entry name" value="bZIP_1"/>
    <property type="match status" value="1"/>
</dbReference>
<evidence type="ECO:0000259" key="8">
    <source>
        <dbReference type="PROSITE" id="PS50217"/>
    </source>
</evidence>
<feature type="compositionally biased region" description="Low complexity" evidence="7">
    <location>
        <begin position="520"/>
        <end position="535"/>
    </location>
</feature>
<feature type="compositionally biased region" description="Polar residues" evidence="7">
    <location>
        <begin position="536"/>
        <end position="548"/>
    </location>
</feature>
<name>B8LQ18_PICSI</name>
<feature type="domain" description="BZIP" evidence="8">
    <location>
        <begin position="402"/>
        <end position="465"/>
    </location>
</feature>
<feature type="compositionally biased region" description="Polar residues" evidence="7">
    <location>
        <begin position="53"/>
        <end position="62"/>
    </location>
</feature>
<dbReference type="PANTHER" id="PTHR13690:SF80">
    <property type="entry name" value="BZIP TRANSCRIPTION FACTOR FAMILY PROTEIN-RELATED"/>
    <property type="match status" value="1"/>
</dbReference>
<reference evidence="9" key="1">
    <citation type="submission" date="2007-06" db="EMBL/GenBank/DDBJ databases">
        <title>Full length cDNA sequences from Sitka Spruce (Picea sitchensis).</title>
        <authorList>
            <person name="Ralph S.G."/>
            <person name="Chun H.E."/>
            <person name="Liao N."/>
            <person name="Ali J."/>
            <person name="Reid K."/>
            <person name="Kolosova N."/>
            <person name="Cooper N."/>
            <person name="Cullis C."/>
            <person name="Jancsik S."/>
            <person name="Moore R."/>
            <person name="Mayo M."/>
            <person name="Wagner S."/>
            <person name="Holt R.A."/>
            <person name="Jones S.J.M."/>
            <person name="Marra M.A."/>
            <person name="Ritland C.E."/>
            <person name="Ritland K."/>
            <person name="Bohlmann J."/>
        </authorList>
    </citation>
    <scope>NUCLEOTIDE SEQUENCE</scope>
    <source>
        <tissue evidence="9">Green portion of the leader tissue</tissue>
    </source>
</reference>
<dbReference type="GO" id="GO:0003700">
    <property type="term" value="F:DNA-binding transcription factor activity"/>
    <property type="evidence" value="ECO:0007669"/>
    <property type="project" value="InterPro"/>
</dbReference>
<organism evidence="9">
    <name type="scientific">Picea sitchensis</name>
    <name type="common">Sitka spruce</name>
    <name type="synonym">Pinus sitchensis</name>
    <dbReference type="NCBI Taxonomy" id="3332"/>
    <lineage>
        <taxon>Eukaryota</taxon>
        <taxon>Viridiplantae</taxon>
        <taxon>Streptophyta</taxon>
        <taxon>Embryophyta</taxon>
        <taxon>Tracheophyta</taxon>
        <taxon>Spermatophyta</taxon>
        <taxon>Pinopsida</taxon>
        <taxon>Pinidae</taxon>
        <taxon>Conifers I</taxon>
        <taxon>Pinales</taxon>
        <taxon>Pinaceae</taxon>
        <taxon>Picea</taxon>
    </lineage>
</organism>
<evidence type="ECO:0000256" key="5">
    <source>
        <dbReference type="ARBA" id="ARBA00023242"/>
    </source>
</evidence>
<dbReference type="GO" id="GO:0003677">
    <property type="term" value="F:DNA binding"/>
    <property type="evidence" value="ECO:0007669"/>
    <property type="project" value="UniProtKB-KW"/>
</dbReference>
<dbReference type="InterPro" id="IPR046347">
    <property type="entry name" value="bZIP_sf"/>
</dbReference>
<evidence type="ECO:0000256" key="3">
    <source>
        <dbReference type="ARBA" id="ARBA00023125"/>
    </source>
</evidence>
<feature type="compositionally biased region" description="Low complexity" evidence="7">
    <location>
        <begin position="28"/>
        <end position="48"/>
    </location>
</feature>
<dbReference type="InterPro" id="IPR004827">
    <property type="entry name" value="bZIP"/>
</dbReference>
<keyword evidence="3" id="KW-0238">DNA-binding</keyword>
<dbReference type="CDD" id="cd14703">
    <property type="entry name" value="bZIP_plant_RF2"/>
    <property type="match status" value="1"/>
</dbReference>
<dbReference type="PANTHER" id="PTHR13690">
    <property type="entry name" value="TRANSCRIPTION FACTOR POSF21-RELATED"/>
    <property type="match status" value="1"/>
</dbReference>
<dbReference type="GO" id="GO:0005634">
    <property type="term" value="C:nucleus"/>
    <property type="evidence" value="ECO:0007669"/>
    <property type="project" value="UniProtKB-SubCell"/>
</dbReference>
<dbReference type="PROSITE" id="PS50217">
    <property type="entry name" value="BZIP"/>
    <property type="match status" value="1"/>
</dbReference>
<feature type="compositionally biased region" description="Basic residues" evidence="7">
    <location>
        <begin position="319"/>
        <end position="328"/>
    </location>
</feature>
<feature type="compositionally biased region" description="Polar residues" evidence="7">
    <location>
        <begin position="332"/>
        <end position="349"/>
    </location>
</feature>
<dbReference type="EMBL" id="EF677954">
    <property type="protein sequence ID" value="ABR17748.1"/>
    <property type="molecule type" value="mRNA"/>
</dbReference>
<dbReference type="AlphaFoldDB" id="B8LQ18"/>
<feature type="region of interest" description="Disordered" evidence="7">
    <location>
        <begin position="519"/>
        <end position="548"/>
    </location>
</feature>
<evidence type="ECO:0000256" key="6">
    <source>
        <dbReference type="SAM" id="Coils"/>
    </source>
</evidence>
<keyword evidence="2" id="KW-0805">Transcription regulation</keyword>
<proteinExistence type="evidence at transcript level"/>
<comment type="subcellular location">
    <subcellularLocation>
        <location evidence="1">Nucleus</location>
    </subcellularLocation>
</comment>
<accession>B8LQ18</accession>
<feature type="compositionally biased region" description="Polar residues" evidence="7">
    <location>
        <begin position="107"/>
        <end position="122"/>
    </location>
</feature>
<evidence type="ECO:0000256" key="2">
    <source>
        <dbReference type="ARBA" id="ARBA00023015"/>
    </source>
</evidence>
<protein>
    <recommendedName>
        <fullName evidence="8">BZIP domain-containing protein</fullName>
    </recommendedName>
</protein>
<evidence type="ECO:0000313" key="9">
    <source>
        <dbReference type="EMBL" id="ABR17748.1"/>
    </source>
</evidence>
<dbReference type="OMA" id="FRGQMRQ"/>
<feature type="compositionally biased region" description="Polar residues" evidence="7">
    <location>
        <begin position="77"/>
        <end position="99"/>
    </location>
</feature>
<keyword evidence="4" id="KW-0804">Transcription</keyword>
<feature type="region of interest" description="Disordered" evidence="7">
    <location>
        <begin position="234"/>
        <end position="364"/>
    </location>
</feature>
<feature type="compositionally biased region" description="Polar residues" evidence="7">
    <location>
        <begin position="1"/>
        <end position="12"/>
    </location>
</feature>
<feature type="region of interest" description="Disordered" evidence="7">
    <location>
        <begin position="1"/>
        <end position="213"/>
    </location>
</feature>
<feature type="compositionally biased region" description="Basic and acidic residues" evidence="7">
    <location>
        <begin position="194"/>
        <end position="210"/>
    </location>
</feature>